<evidence type="ECO:0000259" key="1">
    <source>
        <dbReference type="PROSITE" id="PS50097"/>
    </source>
</evidence>
<name>A0A4U6X5T7_9PEZI</name>
<dbReference type="Gene3D" id="3.30.710.10">
    <property type="entry name" value="Potassium Channel Kv1.1, Chain A"/>
    <property type="match status" value="1"/>
</dbReference>
<organism evidence="2 3">
    <name type="scientific">Colletotrichum tanaceti</name>
    <dbReference type="NCBI Taxonomy" id="1306861"/>
    <lineage>
        <taxon>Eukaryota</taxon>
        <taxon>Fungi</taxon>
        <taxon>Dikarya</taxon>
        <taxon>Ascomycota</taxon>
        <taxon>Pezizomycotina</taxon>
        <taxon>Sordariomycetes</taxon>
        <taxon>Hypocreomycetidae</taxon>
        <taxon>Glomerellales</taxon>
        <taxon>Glomerellaceae</taxon>
        <taxon>Colletotrichum</taxon>
        <taxon>Colletotrichum destructivum species complex</taxon>
    </lineage>
</organism>
<reference evidence="2 3" key="1">
    <citation type="journal article" date="2019" name="PLoS ONE">
        <title>Comparative genome analysis indicates high evolutionary potential of pathogenicity genes in Colletotrichum tanaceti.</title>
        <authorList>
            <person name="Lelwala R.V."/>
            <person name="Korhonen P.K."/>
            <person name="Young N.D."/>
            <person name="Scott J.B."/>
            <person name="Ades P.A."/>
            <person name="Gasser R.B."/>
            <person name="Taylor P.W.J."/>
        </authorList>
    </citation>
    <scope>NUCLEOTIDE SEQUENCE [LARGE SCALE GENOMIC DNA]</scope>
    <source>
        <strain evidence="2">BRIP57314</strain>
    </source>
</reference>
<comment type="caution">
    <text evidence="2">The sequence shown here is derived from an EMBL/GenBank/DDBJ whole genome shotgun (WGS) entry which is preliminary data.</text>
</comment>
<gene>
    <name evidence="2" type="ORF">CTA1_5308</name>
</gene>
<dbReference type="PROSITE" id="PS50097">
    <property type="entry name" value="BTB"/>
    <property type="match status" value="1"/>
</dbReference>
<sequence length="205" mass="23115">MEKDDEVLEFADNSTPTELHPHADLVLVLRRGSTEPARKYLVHSEVLVAASPYFTTLLGPNFCEGHALRSETRPEITLEEDDPEAMDVLLSALHHKTKSQHNNVDLQLLAHIARASDKYRCNVALSPWVFRWLQESKHPDDTLEHGLLLMAAYLFDAKDKFPTISAEAIKHLPLGFAASWADHDILSAFPDKIIGKQVAMCHYVR</sequence>
<proteinExistence type="predicted"/>
<evidence type="ECO:0000313" key="3">
    <source>
        <dbReference type="Proteomes" id="UP000310108"/>
    </source>
</evidence>
<protein>
    <recommendedName>
        <fullName evidence="1">BTB domain-containing protein</fullName>
    </recommendedName>
</protein>
<evidence type="ECO:0000313" key="2">
    <source>
        <dbReference type="EMBL" id="TKW50812.1"/>
    </source>
</evidence>
<feature type="domain" description="BTB" evidence="1">
    <location>
        <begin position="23"/>
        <end position="94"/>
    </location>
</feature>
<dbReference type="EMBL" id="PJEX01000359">
    <property type="protein sequence ID" value="TKW50812.1"/>
    <property type="molecule type" value="Genomic_DNA"/>
</dbReference>
<dbReference type="STRING" id="1306861.A0A4U6X5T7"/>
<dbReference type="InterPro" id="IPR000210">
    <property type="entry name" value="BTB/POZ_dom"/>
</dbReference>
<dbReference type="AlphaFoldDB" id="A0A4U6X5T7"/>
<dbReference type="InterPro" id="IPR011333">
    <property type="entry name" value="SKP1/BTB/POZ_sf"/>
</dbReference>
<keyword evidence="3" id="KW-1185">Reference proteome</keyword>
<dbReference type="Proteomes" id="UP000310108">
    <property type="component" value="Unassembled WGS sequence"/>
</dbReference>
<accession>A0A4U6X5T7</accession>
<dbReference type="SUPFAM" id="SSF54695">
    <property type="entry name" value="POZ domain"/>
    <property type="match status" value="1"/>
</dbReference>
<dbReference type="Pfam" id="PF00651">
    <property type="entry name" value="BTB"/>
    <property type="match status" value="1"/>
</dbReference>